<dbReference type="AlphaFoldDB" id="A0A9Q3BM21"/>
<reference evidence="2" key="1">
    <citation type="submission" date="2021-03" db="EMBL/GenBank/DDBJ databases">
        <title>Draft genome sequence of rust myrtle Austropuccinia psidii MF-1, a brazilian biotype.</title>
        <authorList>
            <person name="Quecine M.C."/>
            <person name="Pachon D.M.R."/>
            <person name="Bonatelli M.L."/>
            <person name="Correr F.H."/>
            <person name="Franceschini L.M."/>
            <person name="Leite T.F."/>
            <person name="Margarido G.R.A."/>
            <person name="Almeida C.A."/>
            <person name="Ferrarezi J.A."/>
            <person name="Labate C.A."/>
        </authorList>
    </citation>
    <scope>NUCLEOTIDE SEQUENCE</scope>
    <source>
        <strain evidence="2">MF-1</strain>
    </source>
</reference>
<evidence type="ECO:0000313" key="2">
    <source>
        <dbReference type="EMBL" id="MBW0467658.1"/>
    </source>
</evidence>
<dbReference type="EMBL" id="AVOT02001642">
    <property type="protein sequence ID" value="MBW0467658.1"/>
    <property type="molecule type" value="Genomic_DNA"/>
</dbReference>
<comment type="caution">
    <text evidence="2">The sequence shown here is derived from an EMBL/GenBank/DDBJ whole genome shotgun (WGS) entry which is preliminary data.</text>
</comment>
<feature type="domain" description="Reverse transcriptase Ty1/copia-type" evidence="1">
    <location>
        <begin position="108"/>
        <end position="333"/>
    </location>
</feature>
<dbReference type="InterPro" id="IPR013103">
    <property type="entry name" value="RVT_2"/>
</dbReference>
<organism evidence="2 3">
    <name type="scientific">Austropuccinia psidii MF-1</name>
    <dbReference type="NCBI Taxonomy" id="1389203"/>
    <lineage>
        <taxon>Eukaryota</taxon>
        <taxon>Fungi</taxon>
        <taxon>Dikarya</taxon>
        <taxon>Basidiomycota</taxon>
        <taxon>Pucciniomycotina</taxon>
        <taxon>Pucciniomycetes</taxon>
        <taxon>Pucciniales</taxon>
        <taxon>Sphaerophragmiaceae</taxon>
        <taxon>Austropuccinia</taxon>
    </lineage>
</organism>
<protein>
    <recommendedName>
        <fullName evidence="1">Reverse transcriptase Ty1/copia-type domain-containing protein</fullName>
    </recommendedName>
</protein>
<dbReference type="OrthoDB" id="5080335at2759"/>
<dbReference type="Pfam" id="PF07727">
    <property type="entry name" value="RVT_2"/>
    <property type="match status" value="1"/>
</dbReference>
<accession>A0A9Q3BM21</accession>
<gene>
    <name evidence="2" type="ORF">O181_007373</name>
</gene>
<sequence length="393" mass="44264">MSGSWLLWDPESDRLVQSASIVFLHFQSSGIKDADCQKGSLSHIVNAETLGQVPMECYFNDENMAIDTLPVAKDITIPEHLGQVLSGLLSHEWRRACKAELEQMLLRDVWELVVKDNTMKTIGHRWVFDIKHHADRTIEKFKAHLIARGNCQRPGVDCTKTYAPTASLMSLRLVLAHAICNNWVLSSFDVSGAYLYSPVKEMVFVKPPTFFFPELKGEALRLKKALYGMRQAGRCWWIFLLDILTRMGFAAMEVDQSLYIFRNSKVIVAIWIHVDNSVVASNFTAAMSYFKDRLCSKVDIKWKDTISKIVGLECVFDKGEVVIAQKHLTDGIIAAYPCQVMKRDSPLPVLPKTFSSEKGDILDATPFCLVIGSLAYLISGSRPDLAFTVNYLT</sequence>
<dbReference type="Proteomes" id="UP000765509">
    <property type="component" value="Unassembled WGS sequence"/>
</dbReference>
<evidence type="ECO:0000259" key="1">
    <source>
        <dbReference type="Pfam" id="PF07727"/>
    </source>
</evidence>
<name>A0A9Q3BM21_9BASI</name>
<proteinExistence type="predicted"/>
<keyword evidence="3" id="KW-1185">Reference proteome</keyword>
<evidence type="ECO:0000313" key="3">
    <source>
        <dbReference type="Proteomes" id="UP000765509"/>
    </source>
</evidence>